<evidence type="ECO:0000313" key="1">
    <source>
        <dbReference type="EMBL" id="KAA8486787.1"/>
    </source>
</evidence>
<gene>
    <name evidence="1" type="ORF">F1649_00820</name>
</gene>
<name>A0A5M9HP48_9SPHI</name>
<dbReference type="Proteomes" id="UP000322918">
    <property type="component" value="Unassembled WGS sequence"/>
</dbReference>
<dbReference type="PANTHER" id="PTHR43179:SF7">
    <property type="entry name" value="RHAMNOSYLTRANSFERASE WBBL"/>
    <property type="match status" value="1"/>
</dbReference>
<protein>
    <submittedName>
        <fullName evidence="1">Glycosyltransferase family 2 protein</fullName>
    </submittedName>
</protein>
<dbReference type="PANTHER" id="PTHR43179">
    <property type="entry name" value="RHAMNOSYLTRANSFERASE WBBL"/>
    <property type="match status" value="1"/>
</dbReference>
<reference evidence="1 2" key="1">
    <citation type="submission" date="2019-09" db="EMBL/GenBank/DDBJ databases">
        <title>Pararcticibacter amylolyticus gen. nov., sp. nov., isolated from a rottenly hemp rope, and reclassification of Pedobacter tournemirensis as Pararcticibacter tournemirensis comb. nov.</title>
        <authorList>
            <person name="Cai Y."/>
        </authorList>
    </citation>
    <scope>NUCLEOTIDE SEQUENCE [LARGE SCALE GENOMIC DNA]</scope>
    <source>
        <strain evidence="1 2">TF5-37.2-LB10</strain>
    </source>
</reference>
<comment type="caution">
    <text evidence="1">The sequence shown here is derived from an EMBL/GenBank/DDBJ whole genome shotgun (WGS) entry which is preliminary data.</text>
</comment>
<dbReference type="Gene3D" id="3.90.550.10">
    <property type="entry name" value="Spore Coat Polysaccharide Biosynthesis Protein SpsA, Chain A"/>
    <property type="match status" value="1"/>
</dbReference>
<evidence type="ECO:0000313" key="2">
    <source>
        <dbReference type="Proteomes" id="UP000322918"/>
    </source>
</evidence>
<dbReference type="InterPro" id="IPR029044">
    <property type="entry name" value="Nucleotide-diphossugar_trans"/>
</dbReference>
<dbReference type="EMBL" id="VWNE01000001">
    <property type="protein sequence ID" value="KAA8486787.1"/>
    <property type="molecule type" value="Genomic_DNA"/>
</dbReference>
<organism evidence="1 2">
    <name type="scientific">Arcticibacter tournemirensis</name>
    <dbReference type="NCBI Taxonomy" id="699437"/>
    <lineage>
        <taxon>Bacteria</taxon>
        <taxon>Pseudomonadati</taxon>
        <taxon>Bacteroidota</taxon>
        <taxon>Sphingobacteriia</taxon>
        <taxon>Sphingobacteriales</taxon>
        <taxon>Sphingobacteriaceae</taxon>
        <taxon>Arcticibacter</taxon>
    </lineage>
</organism>
<sequence length="326" mass="36772">MSRSFTGQLAVIINSYNRMSLLKEALPAIEKTLLNTPVQSYVVVFEAGSTDGSRQFIETYAKGSAVKILCISPPPHLPGTFSDGCNYAIEYAAGAISNLKWCFLYETDNYISNHSALSSALAIIDENESMGAIGFTVEKLDGSKAGYGQKFPSVISFLLGQQLTQMLKLQEPRPLWVKEQDHRWTYCDIVYTSPLLVRYDAWKKVNGMDSINFPFSDSDNDWCWRLLKSGWKCAVLDVQGVVHDNRTLTSSWSSKRTLDFHQARYRLLKKHKGDIIFLIKPLLALRHLSELAILALGMMAGRKKKENLTARLSLIKRVMMNYSHIS</sequence>
<proteinExistence type="predicted"/>
<dbReference type="GO" id="GO:0016740">
    <property type="term" value="F:transferase activity"/>
    <property type="evidence" value="ECO:0007669"/>
    <property type="project" value="UniProtKB-KW"/>
</dbReference>
<dbReference type="AlphaFoldDB" id="A0A5M9HP48"/>
<dbReference type="SUPFAM" id="SSF53448">
    <property type="entry name" value="Nucleotide-diphospho-sugar transferases"/>
    <property type="match status" value="1"/>
</dbReference>
<accession>A0A5M9HP48</accession>
<dbReference type="OrthoDB" id="892221at2"/>
<dbReference type="RefSeq" id="WP_141813968.1">
    <property type="nucleotide sequence ID" value="NZ_VFPL01000001.1"/>
</dbReference>
<keyword evidence="2" id="KW-1185">Reference proteome</keyword>
<keyword evidence="1" id="KW-0808">Transferase</keyword>